<evidence type="ECO:0000256" key="2">
    <source>
        <dbReference type="ARBA" id="ARBA00022803"/>
    </source>
</evidence>
<dbReference type="PROSITE" id="PS50005">
    <property type="entry name" value="TPR"/>
    <property type="match status" value="1"/>
</dbReference>
<gene>
    <name evidence="3" type="ORF">F7R13_00990</name>
</gene>
<evidence type="ECO:0000313" key="3">
    <source>
        <dbReference type="EMBL" id="KAB0686341.1"/>
    </source>
</evidence>
<name>A0A6L3NPA4_9BURK</name>
<dbReference type="SMART" id="SM00028">
    <property type="entry name" value="TPR"/>
    <property type="match status" value="4"/>
</dbReference>
<keyword evidence="1" id="KW-0677">Repeat</keyword>
<sequence>MTTHEPLSALIDRLLDQGDLIGASRLFNEVAATNVSDPPLLIAGSRVMRMRGREADADALIERALVLDPDYAPAWVERARQAAASEDWAQASRWYARAYQSGVEGEPWILEWIELLARHLDQTNAVDLAERFCEAAPHSASGWFHLGLLHQRARRHREALAAYARAEQLDPAMPMLQNNIAAAHIELGDFLHAQPLLEALVAREPSNALAWNNLSLALLEQHDLAGSEVASERACALAPDYPVALLTHVQVLKERQQWSAALDAIHRAHQFDPNNPSIIWAMAMLQLLQGDYVQGWANHEARWLGSPELRDVSPDLPVPRWTGESLNGKTLFVWGEQGNGDAIQFMRFVPQLAERVHAEGGKLVYCCFAQFLSLFSRTLEGIVDAIVPHDVSVLPVFDFELPLASLPRALGVTMDRLPGATHYLKPDPGALERGRCRGANDGRLRVGLVWSGNRIHRRNPLRSIEPLAYANAFKDIDEIEFVNLQLDASDELRAMREAGMAITDPTVELHSYDDTAALLSTLDLVITVCTSVAHLAGALGVQTWLLLDVNPHWVWMTERADSPWYPSLTLYRQTEYRKWAPVIERVANDLRHLSEFRRGESRLRDARSSADESTMEPKTSAARWLLYGVRHLFS</sequence>
<evidence type="ECO:0000313" key="4">
    <source>
        <dbReference type="Proteomes" id="UP000473571"/>
    </source>
</evidence>
<dbReference type="AlphaFoldDB" id="A0A6L3NPA4"/>
<dbReference type="RefSeq" id="WP_151002952.1">
    <property type="nucleotide sequence ID" value="NZ_CABVPO010000010.1"/>
</dbReference>
<dbReference type="PANTHER" id="PTHR45586">
    <property type="entry name" value="TPR REPEAT-CONTAINING PROTEIN PA4667"/>
    <property type="match status" value="1"/>
</dbReference>
<dbReference type="Pfam" id="PF13432">
    <property type="entry name" value="TPR_16"/>
    <property type="match status" value="2"/>
</dbReference>
<dbReference type="Gene3D" id="1.25.40.10">
    <property type="entry name" value="Tetratricopeptide repeat domain"/>
    <property type="match status" value="2"/>
</dbReference>
<comment type="caution">
    <text evidence="3">The sequence shown here is derived from an EMBL/GenBank/DDBJ whole genome shotgun (WGS) entry which is preliminary data.</text>
</comment>
<organism evidence="3 4">
    <name type="scientific">Burkholderia territorii</name>
    <dbReference type="NCBI Taxonomy" id="1503055"/>
    <lineage>
        <taxon>Bacteria</taxon>
        <taxon>Pseudomonadati</taxon>
        <taxon>Pseudomonadota</taxon>
        <taxon>Betaproteobacteria</taxon>
        <taxon>Burkholderiales</taxon>
        <taxon>Burkholderiaceae</taxon>
        <taxon>Burkholderia</taxon>
        <taxon>Burkholderia cepacia complex</taxon>
    </lineage>
</organism>
<dbReference type="InterPro" id="IPR051012">
    <property type="entry name" value="CellSynth/LPSAsmb/PSIAsmb"/>
</dbReference>
<dbReference type="Gene3D" id="3.40.50.2000">
    <property type="entry name" value="Glycogen Phosphorylase B"/>
    <property type="match status" value="1"/>
</dbReference>
<dbReference type="Proteomes" id="UP000473571">
    <property type="component" value="Unassembled WGS sequence"/>
</dbReference>
<evidence type="ECO:0000256" key="1">
    <source>
        <dbReference type="ARBA" id="ARBA00022737"/>
    </source>
</evidence>
<accession>A0A6L3NPA4</accession>
<dbReference type="SUPFAM" id="SSF53756">
    <property type="entry name" value="UDP-Glycosyltransferase/glycogen phosphorylase"/>
    <property type="match status" value="1"/>
</dbReference>
<dbReference type="InterPro" id="IPR019734">
    <property type="entry name" value="TPR_rpt"/>
</dbReference>
<protein>
    <submittedName>
        <fullName evidence="3">Tetratricopeptide repeat protein</fullName>
    </submittedName>
</protein>
<keyword evidence="2" id="KW-0802">TPR repeat</keyword>
<dbReference type="InterPro" id="IPR011990">
    <property type="entry name" value="TPR-like_helical_dom_sf"/>
</dbReference>
<dbReference type="EMBL" id="VZOL01000004">
    <property type="protein sequence ID" value="KAB0686341.1"/>
    <property type="molecule type" value="Genomic_DNA"/>
</dbReference>
<dbReference type="PANTHER" id="PTHR45586:SF1">
    <property type="entry name" value="LIPOPOLYSACCHARIDE ASSEMBLY PROTEIN B"/>
    <property type="match status" value="1"/>
</dbReference>
<proteinExistence type="predicted"/>
<dbReference type="SUPFAM" id="SSF48452">
    <property type="entry name" value="TPR-like"/>
    <property type="match status" value="2"/>
</dbReference>
<reference evidence="3 4" key="1">
    <citation type="submission" date="2019-09" db="EMBL/GenBank/DDBJ databases">
        <title>Draft genome sequences of 48 bacterial type strains from the CCUG.</title>
        <authorList>
            <person name="Tunovic T."/>
            <person name="Pineiro-Iglesias B."/>
            <person name="Unosson C."/>
            <person name="Inganas E."/>
            <person name="Ohlen M."/>
            <person name="Cardew S."/>
            <person name="Jensie-Markopoulos S."/>
            <person name="Salva-Serra F."/>
            <person name="Jaen-Luchoro D."/>
            <person name="Karlsson R."/>
            <person name="Svensson-Stadler L."/>
            <person name="Chun J."/>
            <person name="Moore E."/>
        </authorList>
    </citation>
    <scope>NUCLEOTIDE SEQUENCE [LARGE SCALE GENOMIC DNA]</scope>
    <source>
        <strain evidence="3 4">CCUG 65687</strain>
    </source>
</reference>